<evidence type="ECO:0000256" key="3">
    <source>
        <dbReference type="ARBA" id="ARBA00022989"/>
    </source>
</evidence>
<protein>
    <recommendedName>
        <fullName evidence="7">Rhodopsin domain-containing protein</fullName>
    </recommendedName>
</protein>
<gene>
    <name evidence="8" type="ORF">C1H76_1706</name>
</gene>
<dbReference type="InterPro" id="IPR052337">
    <property type="entry name" value="SAT4-like"/>
</dbReference>
<evidence type="ECO:0000256" key="4">
    <source>
        <dbReference type="ARBA" id="ARBA00023136"/>
    </source>
</evidence>
<dbReference type="AlphaFoldDB" id="A0A4U7B3I9"/>
<sequence>MSEVQISAAQTNLDNAKDGILAGAATLVAVSALFIIGRVYSHLRITKTHSFEDLFILAAWTFTLAALVLFNYLILILANNFDTLYLESYFYWIWNFIWLYMAGLTAVKFSIAFQYKRMFITPAFQRYVKLLFVVLTIYGLFLAFSTIISCWPVRFYWTRVRPNSGSGQCLPFDTMFFVYTGLNIITDIMIVASPLPVLARMHLPVRQKMSLFALFTIGGTFITIISIIKLFILRSADLSSISDTTIKNIPLSTWSSIEISVAIICSCIPSLKPLVKPLVARFCPSLLSCSSREEGGNVWGSLGEITSETGGSRRCRESGASERVARGQKRWTGELVELSCKPGHGTAGHVEDKDLVRPRCEDRVDSTAEGVRMKTDGEKRVDSV</sequence>
<feature type="transmembrane region" description="Helical" evidence="6">
    <location>
        <begin position="53"/>
        <end position="77"/>
    </location>
</feature>
<organism evidence="8 9">
    <name type="scientific">Elsinoe australis</name>
    <dbReference type="NCBI Taxonomy" id="40998"/>
    <lineage>
        <taxon>Eukaryota</taxon>
        <taxon>Fungi</taxon>
        <taxon>Dikarya</taxon>
        <taxon>Ascomycota</taxon>
        <taxon>Pezizomycotina</taxon>
        <taxon>Dothideomycetes</taxon>
        <taxon>Dothideomycetidae</taxon>
        <taxon>Myriangiales</taxon>
        <taxon>Elsinoaceae</taxon>
        <taxon>Elsinoe</taxon>
    </lineage>
</organism>
<evidence type="ECO:0000256" key="1">
    <source>
        <dbReference type="ARBA" id="ARBA00004141"/>
    </source>
</evidence>
<keyword evidence="3 6" id="KW-1133">Transmembrane helix</keyword>
<evidence type="ECO:0000313" key="8">
    <source>
        <dbReference type="EMBL" id="TKX25863.1"/>
    </source>
</evidence>
<dbReference type="EMBL" id="PTQR01000021">
    <property type="protein sequence ID" value="TKX25863.1"/>
    <property type="molecule type" value="Genomic_DNA"/>
</dbReference>
<dbReference type="PANTHER" id="PTHR33048">
    <property type="entry name" value="PTH11-LIKE INTEGRAL MEMBRANE PROTEIN (AFU_ORTHOLOGUE AFUA_5G11245)"/>
    <property type="match status" value="1"/>
</dbReference>
<feature type="transmembrane region" description="Helical" evidence="6">
    <location>
        <begin position="130"/>
        <end position="156"/>
    </location>
</feature>
<accession>A0A4U7B3I9</accession>
<comment type="subcellular location">
    <subcellularLocation>
        <location evidence="1">Membrane</location>
        <topology evidence="1">Multi-pass membrane protein</topology>
    </subcellularLocation>
</comment>
<comment type="caution">
    <text evidence="8">The sequence shown here is derived from an EMBL/GenBank/DDBJ whole genome shotgun (WGS) entry which is preliminary data.</text>
</comment>
<dbReference type="GO" id="GO:0016020">
    <property type="term" value="C:membrane"/>
    <property type="evidence" value="ECO:0007669"/>
    <property type="project" value="UniProtKB-SubCell"/>
</dbReference>
<feature type="transmembrane region" description="Helical" evidence="6">
    <location>
        <begin position="176"/>
        <end position="199"/>
    </location>
</feature>
<dbReference type="InterPro" id="IPR049326">
    <property type="entry name" value="Rhodopsin_dom_fungi"/>
</dbReference>
<evidence type="ECO:0000259" key="7">
    <source>
        <dbReference type="Pfam" id="PF20684"/>
    </source>
</evidence>
<feature type="transmembrane region" description="Helical" evidence="6">
    <location>
        <begin position="211"/>
        <end position="232"/>
    </location>
</feature>
<evidence type="ECO:0000256" key="2">
    <source>
        <dbReference type="ARBA" id="ARBA00022692"/>
    </source>
</evidence>
<proteinExistence type="inferred from homology"/>
<keyword evidence="2 6" id="KW-0812">Transmembrane</keyword>
<evidence type="ECO:0000313" key="9">
    <source>
        <dbReference type="Proteomes" id="UP000308133"/>
    </source>
</evidence>
<reference evidence="8 9" key="1">
    <citation type="submission" date="2018-02" db="EMBL/GenBank/DDBJ databases">
        <title>Draft genome sequences of Elsinoe sp., causing black scab on jojoba.</title>
        <authorList>
            <person name="Stodart B."/>
            <person name="Jeffress S."/>
            <person name="Ash G."/>
            <person name="Arun Chinnappa K."/>
        </authorList>
    </citation>
    <scope>NUCLEOTIDE SEQUENCE [LARGE SCALE GENOMIC DNA]</scope>
    <source>
        <strain evidence="8 9">Hillstone_2</strain>
    </source>
</reference>
<evidence type="ECO:0000256" key="5">
    <source>
        <dbReference type="ARBA" id="ARBA00038359"/>
    </source>
</evidence>
<keyword evidence="4 6" id="KW-0472">Membrane</keyword>
<dbReference type="Pfam" id="PF20684">
    <property type="entry name" value="Fung_rhodopsin"/>
    <property type="match status" value="1"/>
</dbReference>
<feature type="transmembrane region" description="Helical" evidence="6">
    <location>
        <begin position="89"/>
        <end position="109"/>
    </location>
</feature>
<dbReference type="PANTHER" id="PTHR33048:SF123">
    <property type="entry name" value="INTEGRAL MEMBRANE PROTEIN"/>
    <property type="match status" value="1"/>
</dbReference>
<evidence type="ECO:0000256" key="6">
    <source>
        <dbReference type="SAM" id="Phobius"/>
    </source>
</evidence>
<dbReference type="Proteomes" id="UP000308133">
    <property type="component" value="Unassembled WGS sequence"/>
</dbReference>
<name>A0A4U7B3I9_9PEZI</name>
<feature type="domain" description="Rhodopsin" evidence="7">
    <location>
        <begin position="38"/>
        <end position="276"/>
    </location>
</feature>
<feature type="transmembrane region" description="Helical" evidence="6">
    <location>
        <begin position="20"/>
        <end position="41"/>
    </location>
</feature>
<comment type="similarity">
    <text evidence="5">Belongs to the SAT4 family.</text>
</comment>